<dbReference type="Gene3D" id="1.25.40.10">
    <property type="entry name" value="Tetratricopeptide repeat domain"/>
    <property type="match status" value="1"/>
</dbReference>
<evidence type="ECO:0000256" key="1">
    <source>
        <dbReference type="SAM" id="SignalP"/>
    </source>
</evidence>
<reference evidence="2" key="2">
    <citation type="submission" date="2021-03" db="EMBL/GenBank/DDBJ databases">
        <authorList>
            <person name="Cao W."/>
        </authorList>
    </citation>
    <scope>NUCLEOTIDE SEQUENCE</scope>
    <source>
        <strain evidence="2">110414</strain>
    </source>
</reference>
<dbReference type="RefSeq" id="WP_210536462.1">
    <property type="nucleotide sequence ID" value="NZ_JAGKTC010000002.1"/>
</dbReference>
<feature type="chain" id="PRO_5037934992" description="Tetratricopeptide repeat protein" evidence="1">
    <location>
        <begin position="28"/>
        <end position="194"/>
    </location>
</feature>
<evidence type="ECO:0000313" key="2">
    <source>
        <dbReference type="EMBL" id="MBP3984594.1"/>
    </source>
</evidence>
<name>A0A940X2A0_9GAMM</name>
<keyword evidence="1" id="KW-0732">Signal</keyword>
<reference evidence="2" key="1">
    <citation type="journal article" date="2016" name="Int. J. Syst. Evol. Microbiol.">
        <title>Pseudoxanthomonas helianthi sp. nov., isolated from roots of Jerusalem artichoke (Helianthus tuberosus).</title>
        <authorList>
            <person name="Kittiwongwattana C."/>
            <person name="Thawai C."/>
        </authorList>
    </citation>
    <scope>NUCLEOTIDE SEQUENCE</scope>
    <source>
        <strain evidence="2">110414</strain>
    </source>
</reference>
<accession>A0A940X2A0</accession>
<organism evidence="2 3">
    <name type="scientific">Pseudoxanthomonas helianthi</name>
    <dbReference type="NCBI Taxonomy" id="1453541"/>
    <lineage>
        <taxon>Bacteria</taxon>
        <taxon>Pseudomonadati</taxon>
        <taxon>Pseudomonadota</taxon>
        <taxon>Gammaproteobacteria</taxon>
        <taxon>Lysobacterales</taxon>
        <taxon>Lysobacteraceae</taxon>
        <taxon>Pseudoxanthomonas</taxon>
    </lineage>
</organism>
<sequence length="194" mass="20104">MTKFFRGGAVAVIAGLLSACVGGPATAPRAPAAPPADVAAMYAAVQTAGKADERELAVVPLRDPQVEDLRETAAAALARRDLGAAADALNQALLLVPDDPALLQERAEVALLASDLPRAENLAQRAIDLGSAAGPLCRRHWETLHQIREYRLRAAPPVAATATEQAEQANALAKQVADAAAGRDACTVAGFDRM</sequence>
<comment type="caution">
    <text evidence="2">The sequence shown here is derived from an EMBL/GenBank/DDBJ whole genome shotgun (WGS) entry which is preliminary data.</text>
</comment>
<protein>
    <recommendedName>
        <fullName evidence="4">Tetratricopeptide repeat protein</fullName>
    </recommendedName>
</protein>
<evidence type="ECO:0008006" key="4">
    <source>
        <dbReference type="Google" id="ProtNLM"/>
    </source>
</evidence>
<proteinExistence type="predicted"/>
<feature type="signal peptide" evidence="1">
    <location>
        <begin position="1"/>
        <end position="27"/>
    </location>
</feature>
<dbReference type="Proteomes" id="UP000673447">
    <property type="component" value="Unassembled WGS sequence"/>
</dbReference>
<keyword evidence="3" id="KW-1185">Reference proteome</keyword>
<dbReference type="InterPro" id="IPR011990">
    <property type="entry name" value="TPR-like_helical_dom_sf"/>
</dbReference>
<dbReference type="SUPFAM" id="SSF48452">
    <property type="entry name" value="TPR-like"/>
    <property type="match status" value="1"/>
</dbReference>
<dbReference type="AlphaFoldDB" id="A0A940X2A0"/>
<dbReference type="PROSITE" id="PS51257">
    <property type="entry name" value="PROKAR_LIPOPROTEIN"/>
    <property type="match status" value="1"/>
</dbReference>
<gene>
    <name evidence="2" type="ORF">J5837_09210</name>
</gene>
<dbReference type="EMBL" id="JAGKTC010000002">
    <property type="protein sequence ID" value="MBP3984594.1"/>
    <property type="molecule type" value="Genomic_DNA"/>
</dbReference>
<evidence type="ECO:0000313" key="3">
    <source>
        <dbReference type="Proteomes" id="UP000673447"/>
    </source>
</evidence>